<dbReference type="Proteomes" id="UP000265618">
    <property type="component" value="Unassembled WGS sequence"/>
</dbReference>
<reference evidence="2 3" key="1">
    <citation type="journal article" date="2018" name="PLoS ONE">
        <title>The draft genome of Kipferlia bialata reveals reductive genome evolution in fornicate parasites.</title>
        <authorList>
            <person name="Tanifuji G."/>
            <person name="Takabayashi S."/>
            <person name="Kume K."/>
            <person name="Takagi M."/>
            <person name="Nakayama T."/>
            <person name="Kamikawa R."/>
            <person name="Inagaki Y."/>
            <person name="Hashimoto T."/>
        </authorList>
    </citation>
    <scope>NUCLEOTIDE SEQUENCE [LARGE SCALE GENOMIC DNA]</scope>
    <source>
        <strain evidence="2">NY0173</strain>
    </source>
</reference>
<name>A0A9K3D3Z2_9EUKA</name>
<keyword evidence="3" id="KW-1185">Reference proteome</keyword>
<evidence type="ECO:0000313" key="3">
    <source>
        <dbReference type="Proteomes" id="UP000265618"/>
    </source>
</evidence>
<evidence type="ECO:0000313" key="2">
    <source>
        <dbReference type="EMBL" id="GIQ88728.1"/>
    </source>
</evidence>
<comment type="caution">
    <text evidence="2">The sequence shown here is derived from an EMBL/GenBank/DDBJ whole genome shotgun (WGS) entry which is preliminary data.</text>
</comment>
<proteinExistence type="predicted"/>
<organism evidence="2 3">
    <name type="scientific">Kipferlia bialata</name>
    <dbReference type="NCBI Taxonomy" id="797122"/>
    <lineage>
        <taxon>Eukaryota</taxon>
        <taxon>Metamonada</taxon>
        <taxon>Carpediemonas-like organisms</taxon>
        <taxon>Kipferlia</taxon>
    </lineage>
</organism>
<dbReference type="EMBL" id="BDIP01004332">
    <property type="protein sequence ID" value="GIQ88728.1"/>
    <property type="molecule type" value="Genomic_DNA"/>
</dbReference>
<feature type="region of interest" description="Disordered" evidence="1">
    <location>
        <begin position="20"/>
        <end position="39"/>
    </location>
</feature>
<evidence type="ECO:0000256" key="1">
    <source>
        <dbReference type="SAM" id="MobiDB-lite"/>
    </source>
</evidence>
<protein>
    <submittedName>
        <fullName evidence="2">Uncharacterized protein</fullName>
    </submittedName>
</protein>
<accession>A0A9K3D3Z2</accession>
<dbReference type="AlphaFoldDB" id="A0A9K3D3Z2"/>
<feature type="compositionally biased region" description="Basic and acidic residues" evidence="1">
    <location>
        <begin position="23"/>
        <end position="32"/>
    </location>
</feature>
<feature type="region of interest" description="Disordered" evidence="1">
    <location>
        <begin position="50"/>
        <end position="76"/>
    </location>
</feature>
<gene>
    <name evidence="2" type="ORF">KIPB_011046</name>
</gene>
<sequence>EMGSHLDQNLTFLEYEARVSGIGRDRPEDRPDTPLYSSFSRDRLYKPLPLVPLPGMSKGRGRGGREGLGGDGPVVPVVSRPVSVSAMLRERALQRGRESLMRERGQTVVRQRETMTLNGLRTAPFQALHTHS</sequence>
<feature type="non-terminal residue" evidence="2">
    <location>
        <position position="1"/>
    </location>
</feature>